<dbReference type="EMBL" id="CP002009">
    <property type="protein sequence ID" value="ADG12803.1"/>
    <property type="molecule type" value="Genomic_DNA"/>
</dbReference>
<keyword evidence="2" id="KW-1185">Reference proteome</keyword>
<dbReference type="Proteomes" id="UP000002061">
    <property type="component" value="Chromosome"/>
</dbReference>
<dbReference type="STRING" id="573063.Metin_0131"/>
<protein>
    <submittedName>
        <fullName evidence="1">Uncharacterized protein</fullName>
    </submittedName>
</protein>
<sequence length="45" mass="5011">MRGWEVADEDGQPPLWLPTAEGVFRDEAILRPSGDKKEKKAILGC</sequence>
<name>D5VQF0_METIM</name>
<dbReference type="KEGG" id="mif:Metin_0131"/>
<dbReference type="HOGENOM" id="CLU_3194506_0_0_2"/>
<reference evidence="1" key="1">
    <citation type="submission" date="2010-04" db="EMBL/GenBank/DDBJ databases">
        <title>Complete sequence of Methanocaldococcus infernus ME.</title>
        <authorList>
            <consortium name="US DOE Joint Genome Institute"/>
            <person name="Lucas S."/>
            <person name="Copeland A."/>
            <person name="Lapidus A."/>
            <person name="Cheng J.-F."/>
            <person name="Bruce D."/>
            <person name="Goodwin L."/>
            <person name="Pitluck S."/>
            <person name="Munk A.C."/>
            <person name="Detter J.C."/>
            <person name="Han C."/>
            <person name="Tapia R."/>
            <person name="Land M."/>
            <person name="Hauser L."/>
            <person name="Kyrpides N."/>
            <person name="Mikhailova N."/>
            <person name="Sieprawska-Lupa M."/>
            <person name="Whitman W.B."/>
            <person name="Woyke T."/>
        </authorList>
    </citation>
    <scope>NUCLEOTIDE SEQUENCE [LARGE SCALE GENOMIC DNA]</scope>
    <source>
        <strain evidence="1">ME</strain>
    </source>
</reference>
<dbReference type="AlphaFoldDB" id="D5VQF0"/>
<evidence type="ECO:0000313" key="1">
    <source>
        <dbReference type="EMBL" id="ADG12803.1"/>
    </source>
</evidence>
<proteinExistence type="predicted"/>
<accession>D5VQF0</accession>
<organism evidence="1 2">
    <name type="scientific">Methanocaldococcus infernus (strain DSM 11812 / JCM 15783 / ME)</name>
    <dbReference type="NCBI Taxonomy" id="573063"/>
    <lineage>
        <taxon>Archaea</taxon>
        <taxon>Methanobacteriati</taxon>
        <taxon>Methanobacteriota</taxon>
        <taxon>Methanomada group</taxon>
        <taxon>Methanococci</taxon>
        <taxon>Methanococcales</taxon>
        <taxon>Methanocaldococcaceae</taxon>
        <taxon>Methanocaldococcus</taxon>
    </lineage>
</organism>
<gene>
    <name evidence="1" type="ordered locus">Metin_0131</name>
</gene>
<evidence type="ECO:0000313" key="2">
    <source>
        <dbReference type="Proteomes" id="UP000002061"/>
    </source>
</evidence>